<accession>A0A0D2GWT8</accession>
<dbReference type="VEuPathDB" id="FungiDB:Z517_09273"/>
<feature type="region of interest" description="Disordered" evidence="1">
    <location>
        <begin position="113"/>
        <end position="153"/>
    </location>
</feature>
<keyword evidence="3" id="KW-1185">Reference proteome</keyword>
<evidence type="ECO:0000256" key="1">
    <source>
        <dbReference type="SAM" id="MobiDB-lite"/>
    </source>
</evidence>
<dbReference type="HOGENOM" id="CLU_950071_0_0_1"/>
<gene>
    <name evidence="2" type="ORF">Z517_09273</name>
</gene>
<sequence length="293" mass="33024">MATPTITSSGEPAPPKRTPDTLFAFNSCFCLDHVENRDEWALRRGDLCFFFGNMIVLIDNDGEEYEYSEPLVGEEHTRSFVEEVFHEDPAAKFYVDRFMDKWKMWEKRRSKAETSYQSTKKDDDASTLPKPDDASTLCEDGNDVSNGTDQQKPRPFFRHRSFFCPGPVDERHEWELLPGDLGFFLDGIVAIKADGEETVAKTDKERYDLLDKKCYGEEVVVFLTAGREDADPSPKGDAGSGQDDEDGDDTTQTSGDDGENNGNVASEDDMPAAEQLTKKRKTHGDEMRAAKKR</sequence>
<proteinExistence type="predicted"/>
<dbReference type="EMBL" id="KN846974">
    <property type="protein sequence ID" value="KIW76829.1"/>
    <property type="molecule type" value="Genomic_DNA"/>
</dbReference>
<feature type="compositionally biased region" description="Basic and acidic residues" evidence="1">
    <location>
        <begin position="283"/>
        <end position="293"/>
    </location>
</feature>
<feature type="region of interest" description="Disordered" evidence="1">
    <location>
        <begin position="225"/>
        <end position="293"/>
    </location>
</feature>
<evidence type="ECO:0000313" key="2">
    <source>
        <dbReference type="EMBL" id="KIW76829.1"/>
    </source>
</evidence>
<dbReference type="Proteomes" id="UP000053029">
    <property type="component" value="Unassembled WGS sequence"/>
</dbReference>
<name>A0A0D2GWT8_9EURO</name>
<organism evidence="2 3">
    <name type="scientific">Fonsecaea pedrosoi CBS 271.37</name>
    <dbReference type="NCBI Taxonomy" id="1442368"/>
    <lineage>
        <taxon>Eukaryota</taxon>
        <taxon>Fungi</taxon>
        <taxon>Dikarya</taxon>
        <taxon>Ascomycota</taxon>
        <taxon>Pezizomycotina</taxon>
        <taxon>Eurotiomycetes</taxon>
        <taxon>Chaetothyriomycetidae</taxon>
        <taxon>Chaetothyriales</taxon>
        <taxon>Herpotrichiellaceae</taxon>
        <taxon>Fonsecaea</taxon>
    </lineage>
</organism>
<evidence type="ECO:0000313" key="3">
    <source>
        <dbReference type="Proteomes" id="UP000053029"/>
    </source>
</evidence>
<dbReference type="GeneID" id="25308763"/>
<protein>
    <submittedName>
        <fullName evidence="2">Uncharacterized protein</fullName>
    </submittedName>
</protein>
<dbReference type="RefSeq" id="XP_013280637.1">
    <property type="nucleotide sequence ID" value="XM_013425183.1"/>
</dbReference>
<reference evidence="2 3" key="1">
    <citation type="submission" date="2015-01" db="EMBL/GenBank/DDBJ databases">
        <title>The Genome Sequence of Fonsecaea pedrosoi CBS 271.37.</title>
        <authorList>
            <consortium name="The Broad Institute Genomics Platform"/>
            <person name="Cuomo C."/>
            <person name="de Hoog S."/>
            <person name="Gorbushina A."/>
            <person name="Stielow B."/>
            <person name="Teixiera M."/>
            <person name="Abouelleil A."/>
            <person name="Chapman S.B."/>
            <person name="Priest M."/>
            <person name="Young S.K."/>
            <person name="Wortman J."/>
            <person name="Nusbaum C."/>
            <person name="Birren B."/>
        </authorList>
    </citation>
    <scope>NUCLEOTIDE SEQUENCE [LARGE SCALE GENOMIC DNA]</scope>
    <source>
        <strain evidence="2 3">CBS 271.37</strain>
    </source>
</reference>
<dbReference type="AlphaFoldDB" id="A0A0D2GWT8"/>